<sequence>MPPGPPATAGATAQRVASRSDTPPPTIPEKGEAGDVIIRALGGAASVHNGTKTSGPSQTLSDATVARAINSVLATQPSSPDLPAPSPAWCARSFRASPPPLLPVLVPPLPSHCSRGEGYGTQFRAVVRPWRGRPKETALLEKSLPHFRPFPHPSSPNSKRLTPGPAFPDARATLPWPHRPRGRRPPQRPVLCSAPGARSKPPQSDQARSGDRGGDQWKVKPPLREEEQEEVTQEKRTARSPSALRESPSPRREGGRGPPPAKEEEEAAAATAAAGRARRAANSGVAVQPPGPYACSLSTHFVTRHPWAWDAPTVGLVPGLSLAAASACSACEEKTPVSCGE</sequence>
<gene>
    <name evidence="2" type="ORF">J1605_005692</name>
</gene>
<dbReference type="AlphaFoldDB" id="A0AB34HA53"/>
<organism evidence="2 3">
    <name type="scientific">Eschrichtius robustus</name>
    <name type="common">California gray whale</name>
    <name type="synonym">Eschrichtius gibbosus</name>
    <dbReference type="NCBI Taxonomy" id="9764"/>
    <lineage>
        <taxon>Eukaryota</taxon>
        <taxon>Metazoa</taxon>
        <taxon>Chordata</taxon>
        <taxon>Craniata</taxon>
        <taxon>Vertebrata</taxon>
        <taxon>Euteleostomi</taxon>
        <taxon>Mammalia</taxon>
        <taxon>Eutheria</taxon>
        <taxon>Laurasiatheria</taxon>
        <taxon>Artiodactyla</taxon>
        <taxon>Whippomorpha</taxon>
        <taxon>Cetacea</taxon>
        <taxon>Mysticeti</taxon>
        <taxon>Eschrichtiidae</taxon>
        <taxon>Eschrichtius</taxon>
    </lineage>
</organism>
<dbReference type="Proteomes" id="UP001159641">
    <property type="component" value="Unassembled WGS sequence"/>
</dbReference>
<feature type="compositionally biased region" description="Low complexity" evidence="1">
    <location>
        <begin position="268"/>
        <end position="286"/>
    </location>
</feature>
<keyword evidence="3" id="KW-1185">Reference proteome</keyword>
<proteinExistence type="predicted"/>
<comment type="caution">
    <text evidence="2">The sequence shown here is derived from an EMBL/GenBank/DDBJ whole genome shotgun (WGS) entry which is preliminary data.</text>
</comment>
<evidence type="ECO:0000313" key="2">
    <source>
        <dbReference type="EMBL" id="KAJ8787790.1"/>
    </source>
</evidence>
<evidence type="ECO:0000313" key="3">
    <source>
        <dbReference type="Proteomes" id="UP001159641"/>
    </source>
</evidence>
<dbReference type="EMBL" id="JAIQCJ010001731">
    <property type="protein sequence ID" value="KAJ8787790.1"/>
    <property type="molecule type" value="Genomic_DNA"/>
</dbReference>
<evidence type="ECO:0000256" key="1">
    <source>
        <dbReference type="SAM" id="MobiDB-lite"/>
    </source>
</evidence>
<name>A0AB34HA53_ESCRO</name>
<feature type="compositionally biased region" description="Basic and acidic residues" evidence="1">
    <location>
        <begin position="208"/>
        <end position="225"/>
    </location>
</feature>
<reference evidence="2 3" key="1">
    <citation type="submission" date="2022-11" db="EMBL/GenBank/DDBJ databases">
        <title>Whole genome sequence of Eschrichtius robustus ER-17-0199.</title>
        <authorList>
            <person name="Bruniche-Olsen A."/>
            <person name="Black A.N."/>
            <person name="Fields C.J."/>
            <person name="Walden K."/>
            <person name="Dewoody J.A."/>
        </authorList>
    </citation>
    <scope>NUCLEOTIDE SEQUENCE [LARGE SCALE GENOMIC DNA]</scope>
    <source>
        <strain evidence="2">ER-17-0199</strain>
        <tissue evidence="2">Blubber</tissue>
    </source>
</reference>
<protein>
    <submittedName>
        <fullName evidence="2">Uncharacterized protein</fullName>
    </submittedName>
</protein>
<accession>A0AB34HA53</accession>
<feature type="region of interest" description="Disordered" evidence="1">
    <location>
        <begin position="1"/>
        <end position="33"/>
    </location>
</feature>
<feature type="region of interest" description="Disordered" evidence="1">
    <location>
        <begin position="140"/>
        <end position="289"/>
    </location>
</feature>